<proteinExistence type="predicted"/>
<comment type="caution">
    <text evidence="1">The sequence shown here is derived from an EMBL/GenBank/DDBJ whole genome shotgun (WGS) entry which is preliminary data.</text>
</comment>
<protein>
    <submittedName>
        <fullName evidence="1">Uncharacterized protein</fullName>
    </submittedName>
</protein>
<reference evidence="1 2" key="2">
    <citation type="submission" date="2021-10" db="EMBL/GenBank/DDBJ databases">
        <authorList>
            <person name="Piombo E."/>
        </authorList>
    </citation>
    <scope>NUCLEOTIDE SEQUENCE [LARGE SCALE GENOMIC DNA]</scope>
</reference>
<organism evidence="1 2">
    <name type="scientific">Clonostachys byssicola</name>
    <dbReference type="NCBI Taxonomy" id="160290"/>
    <lineage>
        <taxon>Eukaryota</taxon>
        <taxon>Fungi</taxon>
        <taxon>Dikarya</taxon>
        <taxon>Ascomycota</taxon>
        <taxon>Pezizomycotina</taxon>
        <taxon>Sordariomycetes</taxon>
        <taxon>Hypocreomycetidae</taxon>
        <taxon>Hypocreales</taxon>
        <taxon>Bionectriaceae</taxon>
        <taxon>Clonostachys</taxon>
    </lineage>
</organism>
<accession>A0A9N9UH80</accession>
<sequence>MAEYLQDSARPHSHHGCEELTANLQLSRSDPSHLAKARCIKQLDGLGLMSACPVSFAKSACWQGYFGGLGSIRFSSLGNNGLDDDGRHGDVTFDRHAYISCRRSRDDASVCR</sequence>
<name>A0A9N9UH80_9HYPO</name>
<dbReference type="EMBL" id="CABFNO020001430">
    <property type="protein sequence ID" value="CAG9987357.1"/>
    <property type="molecule type" value="Genomic_DNA"/>
</dbReference>
<keyword evidence="2" id="KW-1185">Reference proteome</keyword>
<evidence type="ECO:0000313" key="1">
    <source>
        <dbReference type="EMBL" id="CAG9987357.1"/>
    </source>
</evidence>
<evidence type="ECO:0000313" key="2">
    <source>
        <dbReference type="Proteomes" id="UP000754883"/>
    </source>
</evidence>
<reference evidence="2" key="1">
    <citation type="submission" date="2019-06" db="EMBL/GenBank/DDBJ databases">
        <authorList>
            <person name="Broberg M."/>
        </authorList>
    </citation>
    <scope>NUCLEOTIDE SEQUENCE [LARGE SCALE GENOMIC DNA]</scope>
</reference>
<gene>
    <name evidence="1" type="ORF">CBYS24578_00018068</name>
</gene>
<dbReference type="AlphaFoldDB" id="A0A9N9UH80"/>
<dbReference type="Proteomes" id="UP000754883">
    <property type="component" value="Unassembled WGS sequence"/>
</dbReference>